<keyword evidence="3" id="KW-1185">Reference proteome</keyword>
<evidence type="ECO:0000313" key="2">
    <source>
        <dbReference type="EMBL" id="KAL0946061.1"/>
    </source>
</evidence>
<organism evidence="2 3">
    <name type="scientific">Hohenbuehelia grisea</name>
    <dbReference type="NCBI Taxonomy" id="104357"/>
    <lineage>
        <taxon>Eukaryota</taxon>
        <taxon>Fungi</taxon>
        <taxon>Dikarya</taxon>
        <taxon>Basidiomycota</taxon>
        <taxon>Agaricomycotina</taxon>
        <taxon>Agaricomycetes</taxon>
        <taxon>Agaricomycetidae</taxon>
        <taxon>Agaricales</taxon>
        <taxon>Pleurotineae</taxon>
        <taxon>Pleurotaceae</taxon>
        <taxon>Hohenbuehelia</taxon>
    </lineage>
</organism>
<dbReference type="Pfam" id="PF24764">
    <property type="entry name" value="rva_4"/>
    <property type="match status" value="1"/>
</dbReference>
<evidence type="ECO:0000259" key="1">
    <source>
        <dbReference type="Pfam" id="PF24764"/>
    </source>
</evidence>
<accession>A0ABR3IS42</accession>
<reference evidence="3" key="1">
    <citation type="submission" date="2024-06" db="EMBL/GenBank/DDBJ databases">
        <title>Multi-omics analyses provide insights into the biosynthesis of the anticancer antibiotic pleurotin in Hohenbuehelia grisea.</title>
        <authorList>
            <person name="Weaver J.A."/>
            <person name="Alberti F."/>
        </authorList>
    </citation>
    <scope>NUCLEOTIDE SEQUENCE [LARGE SCALE GENOMIC DNA]</scope>
    <source>
        <strain evidence="3">T-177</strain>
    </source>
</reference>
<dbReference type="SUPFAM" id="SSF53098">
    <property type="entry name" value="Ribonuclease H-like"/>
    <property type="match status" value="1"/>
</dbReference>
<gene>
    <name evidence="2" type="ORF">HGRIS_012334</name>
</gene>
<dbReference type="Proteomes" id="UP001556367">
    <property type="component" value="Unassembled WGS sequence"/>
</dbReference>
<comment type="caution">
    <text evidence="2">The sequence shown here is derived from an EMBL/GenBank/DDBJ whole genome shotgun (WGS) entry which is preliminary data.</text>
</comment>
<feature type="domain" description="Integrase core" evidence="1">
    <location>
        <begin position="41"/>
        <end position="117"/>
    </location>
</feature>
<sequence>MQPTELPPLPPKFPKLPVKADESAWSAQLEHAVALIQASYHNAYFALQQEADPVRLRIVLHGFIDGWCRTVAGLKASTDNTAETVLGVFLAAIALYGVPSRVRGDRGGENIQVSIWMIL</sequence>
<dbReference type="InterPro" id="IPR058913">
    <property type="entry name" value="Integrase_dom_put"/>
</dbReference>
<proteinExistence type="predicted"/>
<protein>
    <recommendedName>
        <fullName evidence="1">Integrase core domain-containing protein</fullName>
    </recommendedName>
</protein>
<name>A0ABR3IS42_9AGAR</name>
<dbReference type="PANTHER" id="PTHR46791">
    <property type="entry name" value="EXPRESSED PROTEIN"/>
    <property type="match status" value="1"/>
</dbReference>
<dbReference type="PANTHER" id="PTHR46791:SF5">
    <property type="entry name" value="CLR5 DOMAIN-CONTAINING PROTEIN-RELATED"/>
    <property type="match status" value="1"/>
</dbReference>
<dbReference type="InterPro" id="IPR012337">
    <property type="entry name" value="RNaseH-like_sf"/>
</dbReference>
<dbReference type="EMBL" id="JASNQZ010000015">
    <property type="protein sequence ID" value="KAL0946061.1"/>
    <property type="molecule type" value="Genomic_DNA"/>
</dbReference>
<evidence type="ECO:0000313" key="3">
    <source>
        <dbReference type="Proteomes" id="UP001556367"/>
    </source>
</evidence>